<dbReference type="OrthoDB" id="9852798at2"/>
<dbReference type="AlphaFoldDB" id="A0A2P5P7S6"/>
<protein>
    <submittedName>
        <fullName evidence="1">Uncharacterized protein</fullName>
    </submittedName>
</protein>
<evidence type="ECO:0000313" key="1">
    <source>
        <dbReference type="EMBL" id="PPD58352.1"/>
    </source>
</evidence>
<dbReference type="EMBL" id="JQAN02000008">
    <property type="protein sequence ID" value="PPD58352.1"/>
    <property type="molecule type" value="Genomic_DNA"/>
</dbReference>
<dbReference type="RefSeq" id="WP_102331764.1">
    <property type="nucleotide sequence ID" value="NZ_CP058566.2"/>
</dbReference>
<comment type="caution">
    <text evidence="1">The sequence shown here is derived from an EMBL/GenBank/DDBJ whole genome shotgun (WGS) entry which is preliminary data.</text>
</comment>
<proteinExistence type="predicted"/>
<evidence type="ECO:0000313" key="2">
    <source>
        <dbReference type="Proteomes" id="UP000235653"/>
    </source>
</evidence>
<name>A0A2P5P7S6_9CHLR</name>
<dbReference type="Proteomes" id="UP000235653">
    <property type="component" value="Unassembled WGS sequence"/>
</dbReference>
<reference evidence="1 2" key="1">
    <citation type="journal article" date="2017" name="ISME J.">
        <title>Grape pomace compost harbors organohalide-respiring Dehalogenimonas species with novel reductive dehalogenase genes.</title>
        <authorList>
            <person name="Yang Y."/>
            <person name="Higgins S.A."/>
            <person name="Yan J."/>
            <person name="Simsir B."/>
            <person name="Chourey K."/>
            <person name="Iyer R."/>
            <person name="Hettich R.L."/>
            <person name="Baldwin B."/>
            <person name="Ogles D.M."/>
            <person name="Loffler F.E."/>
        </authorList>
    </citation>
    <scope>NUCLEOTIDE SEQUENCE [LARGE SCALE GENOMIC DNA]</scope>
    <source>
        <strain evidence="1 2">GP</strain>
    </source>
</reference>
<gene>
    <name evidence="1" type="ORF">JP09_004390</name>
</gene>
<sequence length="92" mass="10226">MDKFKKALAAYIEVLARSSIESKTPGDQSLYQFHLAQAALMFLAIEKDESIDKLKQIVGMVRQVYQLNPLRSPPGKAATDAFMIFASFVESA</sequence>
<organism evidence="1 2">
    <name type="scientific">Dehalogenimonas etheniformans</name>
    <dbReference type="NCBI Taxonomy" id="1536648"/>
    <lineage>
        <taxon>Bacteria</taxon>
        <taxon>Bacillati</taxon>
        <taxon>Chloroflexota</taxon>
        <taxon>Dehalococcoidia</taxon>
        <taxon>Dehalococcoidales</taxon>
        <taxon>Dehalococcoidaceae</taxon>
        <taxon>Dehalogenimonas</taxon>
    </lineage>
</organism>
<keyword evidence="2" id="KW-1185">Reference proteome</keyword>
<accession>A0A2P5P7S6</accession>